<dbReference type="EMBL" id="DF974278">
    <property type="protein sequence ID" value="GAU47052.1"/>
    <property type="molecule type" value="Genomic_DNA"/>
</dbReference>
<evidence type="ECO:0000256" key="1">
    <source>
        <dbReference type="SAM" id="MobiDB-lite"/>
    </source>
</evidence>
<evidence type="ECO:0000313" key="3">
    <source>
        <dbReference type="Proteomes" id="UP000242715"/>
    </source>
</evidence>
<name>A0A2Z6PCM5_TRISU</name>
<feature type="region of interest" description="Disordered" evidence="1">
    <location>
        <begin position="1"/>
        <end position="30"/>
    </location>
</feature>
<gene>
    <name evidence="2" type="ORF">TSUD_181650</name>
</gene>
<proteinExistence type="predicted"/>
<sequence length="113" mass="12426">MAGTNETSSSRARGKGSTTSADPIPDPEQDDVEDLCVCEADFTKDEEVVACNKPTKLEGPSWTECAFEGEDLTEFPGGPKDTSVLLSYGRHIARYIYKGYVSLLFNCYDLIIF</sequence>
<protein>
    <submittedName>
        <fullName evidence="2">Uncharacterized protein</fullName>
    </submittedName>
</protein>
<dbReference type="Proteomes" id="UP000242715">
    <property type="component" value="Unassembled WGS sequence"/>
</dbReference>
<organism evidence="2 3">
    <name type="scientific">Trifolium subterraneum</name>
    <name type="common">Subterranean clover</name>
    <dbReference type="NCBI Taxonomy" id="3900"/>
    <lineage>
        <taxon>Eukaryota</taxon>
        <taxon>Viridiplantae</taxon>
        <taxon>Streptophyta</taxon>
        <taxon>Embryophyta</taxon>
        <taxon>Tracheophyta</taxon>
        <taxon>Spermatophyta</taxon>
        <taxon>Magnoliopsida</taxon>
        <taxon>eudicotyledons</taxon>
        <taxon>Gunneridae</taxon>
        <taxon>Pentapetalae</taxon>
        <taxon>rosids</taxon>
        <taxon>fabids</taxon>
        <taxon>Fabales</taxon>
        <taxon>Fabaceae</taxon>
        <taxon>Papilionoideae</taxon>
        <taxon>50 kb inversion clade</taxon>
        <taxon>NPAAA clade</taxon>
        <taxon>Hologalegina</taxon>
        <taxon>IRL clade</taxon>
        <taxon>Trifolieae</taxon>
        <taxon>Trifolium</taxon>
    </lineage>
</organism>
<keyword evidence="3" id="KW-1185">Reference proteome</keyword>
<reference evidence="3" key="1">
    <citation type="journal article" date="2017" name="Front. Plant Sci.">
        <title>Climate Clever Clovers: New Paradigm to Reduce the Environmental Footprint of Ruminants by Breeding Low Methanogenic Forages Utilizing Haplotype Variation.</title>
        <authorList>
            <person name="Kaur P."/>
            <person name="Appels R."/>
            <person name="Bayer P.E."/>
            <person name="Keeble-Gagnere G."/>
            <person name="Wang J."/>
            <person name="Hirakawa H."/>
            <person name="Shirasawa K."/>
            <person name="Vercoe P."/>
            <person name="Stefanova K."/>
            <person name="Durmic Z."/>
            <person name="Nichols P."/>
            <person name="Revell C."/>
            <person name="Isobe S.N."/>
            <person name="Edwards D."/>
            <person name="Erskine W."/>
        </authorList>
    </citation>
    <scope>NUCLEOTIDE SEQUENCE [LARGE SCALE GENOMIC DNA]</scope>
    <source>
        <strain evidence="3">cv. Daliak</strain>
    </source>
</reference>
<accession>A0A2Z6PCM5</accession>
<dbReference type="AlphaFoldDB" id="A0A2Z6PCM5"/>
<dbReference type="OrthoDB" id="10593990at2759"/>
<feature type="compositionally biased region" description="Polar residues" evidence="1">
    <location>
        <begin position="1"/>
        <end position="21"/>
    </location>
</feature>
<evidence type="ECO:0000313" key="2">
    <source>
        <dbReference type="EMBL" id="GAU47052.1"/>
    </source>
</evidence>